<name>G4ZWW9_PHYSP</name>
<protein>
    <submittedName>
        <fullName evidence="1">Uncharacterized protein</fullName>
    </submittedName>
</protein>
<dbReference type="AlphaFoldDB" id="G4ZWW9"/>
<organism evidence="1 2">
    <name type="scientific">Phytophthora sojae (strain P6497)</name>
    <name type="common">Soybean stem and root rot agent</name>
    <name type="synonym">Phytophthora megasperma f. sp. glycines</name>
    <dbReference type="NCBI Taxonomy" id="1094619"/>
    <lineage>
        <taxon>Eukaryota</taxon>
        <taxon>Sar</taxon>
        <taxon>Stramenopiles</taxon>
        <taxon>Oomycota</taxon>
        <taxon>Peronosporomycetes</taxon>
        <taxon>Peronosporales</taxon>
        <taxon>Peronosporaceae</taxon>
        <taxon>Phytophthora</taxon>
    </lineage>
</organism>
<evidence type="ECO:0000313" key="2">
    <source>
        <dbReference type="Proteomes" id="UP000002640"/>
    </source>
</evidence>
<accession>G4ZWW9</accession>
<dbReference type="KEGG" id="psoj:PHYSODRAFT_517404"/>
<keyword evidence="2" id="KW-1185">Reference proteome</keyword>
<dbReference type="EMBL" id="JH159157">
    <property type="protein sequence ID" value="EGZ11740.1"/>
    <property type="molecule type" value="Genomic_DNA"/>
</dbReference>
<dbReference type="InParanoid" id="G4ZWW9"/>
<proteinExistence type="predicted"/>
<dbReference type="GeneID" id="20659918"/>
<sequence>MGHPVGHSAVTRKAQEITLLDCGEGVGEGWHKRFKEGYPALTSRLAQSLSLEYNCVDPADRTTLCNTLAKLVIELKLDPSRVFDIAETAFQKQLKSKIVVAARGSSNGWCTEPTASSHLNIVASTSASGSVVPPVFILHDKPVWCQILKGCVVPGAAVTTSPSGFMSTDLFKE</sequence>
<dbReference type="Proteomes" id="UP000002640">
    <property type="component" value="Unassembled WGS sequence"/>
</dbReference>
<gene>
    <name evidence="1" type="ORF">PHYSODRAFT_517404</name>
</gene>
<dbReference type="RefSeq" id="XP_009532073.1">
    <property type="nucleotide sequence ID" value="XM_009533778.1"/>
</dbReference>
<reference evidence="1 2" key="1">
    <citation type="journal article" date="2006" name="Science">
        <title>Phytophthora genome sequences uncover evolutionary origins and mechanisms of pathogenesis.</title>
        <authorList>
            <person name="Tyler B.M."/>
            <person name="Tripathy S."/>
            <person name="Zhang X."/>
            <person name="Dehal P."/>
            <person name="Jiang R.H."/>
            <person name="Aerts A."/>
            <person name="Arredondo F.D."/>
            <person name="Baxter L."/>
            <person name="Bensasson D."/>
            <person name="Beynon J.L."/>
            <person name="Chapman J."/>
            <person name="Damasceno C.M."/>
            <person name="Dorrance A.E."/>
            <person name="Dou D."/>
            <person name="Dickerman A.W."/>
            <person name="Dubchak I.L."/>
            <person name="Garbelotto M."/>
            <person name="Gijzen M."/>
            <person name="Gordon S.G."/>
            <person name="Govers F."/>
            <person name="Grunwald N.J."/>
            <person name="Huang W."/>
            <person name="Ivors K.L."/>
            <person name="Jones R.W."/>
            <person name="Kamoun S."/>
            <person name="Krampis K."/>
            <person name="Lamour K.H."/>
            <person name="Lee M.K."/>
            <person name="McDonald W.H."/>
            <person name="Medina M."/>
            <person name="Meijer H.J."/>
            <person name="Nordberg E.K."/>
            <person name="Maclean D.J."/>
            <person name="Ospina-Giraldo M.D."/>
            <person name="Morris P.F."/>
            <person name="Phuntumart V."/>
            <person name="Putnam N.H."/>
            <person name="Rash S."/>
            <person name="Rose J.K."/>
            <person name="Sakihama Y."/>
            <person name="Salamov A.A."/>
            <person name="Savidor A."/>
            <person name="Scheuring C.F."/>
            <person name="Smith B.M."/>
            <person name="Sobral B.W."/>
            <person name="Terry A."/>
            <person name="Torto-Alalibo T.A."/>
            <person name="Win J."/>
            <person name="Xu Z."/>
            <person name="Zhang H."/>
            <person name="Grigoriev I.V."/>
            <person name="Rokhsar D.S."/>
            <person name="Boore J.L."/>
        </authorList>
    </citation>
    <scope>NUCLEOTIDE SEQUENCE [LARGE SCALE GENOMIC DNA]</scope>
    <source>
        <strain evidence="1 2">P6497</strain>
    </source>
</reference>
<evidence type="ECO:0000313" key="1">
    <source>
        <dbReference type="EMBL" id="EGZ11740.1"/>
    </source>
</evidence>